<evidence type="ECO:0000313" key="9">
    <source>
        <dbReference type="EMBL" id="KAF0852820.1"/>
    </source>
</evidence>
<sequence length="120" mass="12885">MATIFLAGLGVAGAALVGRAVFRAARSSGSALKSVPKTFYMGSFEDVMSRREASLILGVNEKTTTEEIKEAHRRLMRINHPDVGGSTYIGTKINLAKQVLETENASANTTRKPRGPSSNF</sequence>
<evidence type="ECO:0000256" key="1">
    <source>
        <dbReference type="ARBA" id="ARBA00004434"/>
    </source>
</evidence>
<dbReference type="SUPFAM" id="SSF46565">
    <property type="entry name" value="Chaperone J-domain"/>
    <property type="match status" value="1"/>
</dbReference>
<proteinExistence type="inferred from homology"/>
<keyword evidence="4" id="KW-1133">Transmembrane helix</keyword>
<evidence type="ECO:0000313" key="10">
    <source>
        <dbReference type="Proteomes" id="UP000799049"/>
    </source>
</evidence>
<dbReference type="GO" id="GO:0001405">
    <property type="term" value="C:PAM complex, Tim23 associated import motor"/>
    <property type="evidence" value="ECO:0007669"/>
    <property type="project" value="TreeGrafter"/>
</dbReference>
<protein>
    <submittedName>
        <fullName evidence="9">Mitochondrial presequence translocase-assisted motor (PAM complex) Tim14 subunit (Pam18)</fullName>
    </submittedName>
</protein>
<accession>A0A8K0AIP7</accession>
<dbReference type="CDD" id="cd06257">
    <property type="entry name" value="DnaJ"/>
    <property type="match status" value="1"/>
</dbReference>
<dbReference type="PANTHER" id="PTHR12763:SF28">
    <property type="entry name" value="GEO10507P1-RELATED"/>
    <property type="match status" value="1"/>
</dbReference>
<keyword evidence="2" id="KW-0812">Transmembrane</keyword>
<keyword evidence="10" id="KW-1185">Reference proteome</keyword>
<dbReference type="FunFam" id="1.10.287.110:FF:000001">
    <property type="entry name" value="Import inner membrane translocase subunit tim14"/>
    <property type="match status" value="1"/>
</dbReference>
<evidence type="ECO:0000256" key="2">
    <source>
        <dbReference type="ARBA" id="ARBA00022692"/>
    </source>
</evidence>
<dbReference type="SMART" id="SM00271">
    <property type="entry name" value="DnaJ"/>
    <property type="match status" value="1"/>
</dbReference>
<dbReference type="Gene3D" id="1.10.287.110">
    <property type="entry name" value="DnaJ domain"/>
    <property type="match status" value="1"/>
</dbReference>
<dbReference type="InterPro" id="IPR001623">
    <property type="entry name" value="DnaJ_domain"/>
</dbReference>
<dbReference type="GO" id="GO:0001671">
    <property type="term" value="F:ATPase activator activity"/>
    <property type="evidence" value="ECO:0007669"/>
    <property type="project" value="TreeGrafter"/>
</dbReference>
<dbReference type="AlphaFoldDB" id="A0A8K0AIP7"/>
<dbReference type="OrthoDB" id="240298at2759"/>
<dbReference type="PROSITE" id="PS50076">
    <property type="entry name" value="DNAJ_2"/>
    <property type="match status" value="1"/>
</dbReference>
<dbReference type="GO" id="GO:0030150">
    <property type="term" value="P:protein import into mitochondrial matrix"/>
    <property type="evidence" value="ECO:0007669"/>
    <property type="project" value="TreeGrafter"/>
</dbReference>
<dbReference type="InterPro" id="IPR036869">
    <property type="entry name" value="J_dom_sf"/>
</dbReference>
<feature type="domain" description="J" evidence="8">
    <location>
        <begin position="52"/>
        <end position="120"/>
    </location>
</feature>
<keyword evidence="3" id="KW-0999">Mitochondrion inner membrane</keyword>
<evidence type="ECO:0000256" key="5">
    <source>
        <dbReference type="ARBA" id="ARBA00023128"/>
    </source>
</evidence>
<reference evidence="9" key="1">
    <citation type="submission" date="2019-09" db="EMBL/GenBank/DDBJ databases">
        <title>The Mitochondrial Proteome of the Jakobid, Andalucia godoyi, a Protist With the Most Gene-Rich and Bacteria-Like Mitochondrial Genome.</title>
        <authorList>
            <person name="Gray M.W."/>
            <person name="Burger G."/>
            <person name="Derelle R."/>
            <person name="Klimes V."/>
            <person name="Leger M."/>
            <person name="Sarrasin M."/>
            <person name="Vlcek C."/>
            <person name="Roger A.J."/>
            <person name="Elias M."/>
            <person name="Lang B.F."/>
        </authorList>
    </citation>
    <scope>NUCLEOTIDE SEQUENCE</scope>
    <source>
        <strain evidence="9">And28</strain>
    </source>
</reference>
<comment type="similarity">
    <text evidence="7">Belongs to the TIM14 family.</text>
</comment>
<keyword evidence="6" id="KW-0472">Membrane</keyword>
<evidence type="ECO:0000259" key="8">
    <source>
        <dbReference type="PROSITE" id="PS50076"/>
    </source>
</evidence>
<organism evidence="9 10">
    <name type="scientific">Andalucia godoyi</name>
    <name type="common">Flagellate</name>
    <dbReference type="NCBI Taxonomy" id="505711"/>
    <lineage>
        <taxon>Eukaryota</taxon>
        <taxon>Discoba</taxon>
        <taxon>Jakobida</taxon>
        <taxon>Andalucina</taxon>
        <taxon>Andaluciidae</taxon>
        <taxon>Andalucia</taxon>
    </lineage>
</organism>
<comment type="subcellular location">
    <subcellularLocation>
        <location evidence="1">Mitochondrion inner membrane</location>
        <topology evidence="1">Single-pass membrane protein</topology>
    </subcellularLocation>
</comment>
<keyword evidence="5" id="KW-0496">Mitochondrion</keyword>
<evidence type="ECO:0000256" key="6">
    <source>
        <dbReference type="ARBA" id="ARBA00023136"/>
    </source>
</evidence>
<dbReference type="PANTHER" id="PTHR12763">
    <property type="match status" value="1"/>
</dbReference>
<dbReference type="EMBL" id="VRVR01000015">
    <property type="protein sequence ID" value="KAF0852820.1"/>
    <property type="molecule type" value="Genomic_DNA"/>
</dbReference>
<dbReference type="Pfam" id="PF03656">
    <property type="entry name" value="Pam16"/>
    <property type="match status" value="1"/>
</dbReference>
<dbReference type="Proteomes" id="UP000799049">
    <property type="component" value="Unassembled WGS sequence"/>
</dbReference>
<evidence type="ECO:0000256" key="4">
    <source>
        <dbReference type="ARBA" id="ARBA00022989"/>
    </source>
</evidence>
<evidence type="ECO:0000256" key="3">
    <source>
        <dbReference type="ARBA" id="ARBA00022792"/>
    </source>
</evidence>
<name>A0A8K0AIP7_ANDGO</name>
<evidence type="ECO:0000256" key="7">
    <source>
        <dbReference type="ARBA" id="ARBA00038105"/>
    </source>
</evidence>
<comment type="caution">
    <text evidence="9">The sequence shown here is derived from an EMBL/GenBank/DDBJ whole genome shotgun (WGS) entry which is preliminary data.</text>
</comment>
<gene>
    <name evidence="9" type="ORF">ANDGO_04174</name>
</gene>